<evidence type="ECO:0000259" key="15">
    <source>
        <dbReference type="PROSITE" id="PS50109"/>
    </source>
</evidence>
<dbReference type="SUPFAM" id="SSF158472">
    <property type="entry name" value="HAMP domain-like"/>
    <property type="match status" value="1"/>
</dbReference>
<dbReference type="SMART" id="SM00388">
    <property type="entry name" value="HisKA"/>
    <property type="match status" value="1"/>
</dbReference>
<evidence type="ECO:0000313" key="18">
    <source>
        <dbReference type="Proteomes" id="UP000199006"/>
    </source>
</evidence>
<dbReference type="GO" id="GO:0005886">
    <property type="term" value="C:plasma membrane"/>
    <property type="evidence" value="ECO:0007669"/>
    <property type="project" value="UniProtKB-SubCell"/>
</dbReference>
<dbReference type="Proteomes" id="UP000199006">
    <property type="component" value="Unassembled WGS sequence"/>
</dbReference>
<dbReference type="Gene3D" id="3.30.565.10">
    <property type="entry name" value="Histidine kinase-like ATPase, C-terminal domain"/>
    <property type="match status" value="1"/>
</dbReference>
<dbReference type="SUPFAM" id="SSF47384">
    <property type="entry name" value="Homodimeric domain of signal transducing histidine kinase"/>
    <property type="match status" value="1"/>
</dbReference>
<evidence type="ECO:0000259" key="16">
    <source>
        <dbReference type="PROSITE" id="PS50885"/>
    </source>
</evidence>
<dbReference type="EC" id="2.7.13.3" evidence="3"/>
<gene>
    <name evidence="17" type="ORF">SAMN02983006_00227</name>
</gene>
<keyword evidence="12" id="KW-0902">Two-component regulatory system</keyword>
<sequence length="466" mass="53072">MSKLGKKLFIVFLLLIFFTLALVGIIINYSIGESFNDFINLQREESINELSSLLSERLPDISQVSLNQILTNFSRTNRIQIVLLNQAGNIIYPANSMRRMHSMMGNGNMGMMPEDNFSDELQLKQQLNYDLFAKKEIIIQGEPVATILWQKFASPAGLNNDLYSYFKNKVYQAILFSALIVIVLFLIIAFFLSKRITKPLLNLKNAVLKVAAGDYQQKLTANSNDELAELITAFNQMTTKLANLEKIRKDSTSDLSHELRTPVTTLLGYLEALEDQKITLNSQTIVEMKEEINRMNHLIKQMKNFADAQNRTFNLKKEKVNLNKILENVAVKLDKEIKAKNLQIKFDLAADAFTLADQDSIYQIFYNIIQNAVKYNEFSGEIKLKTMVRTDIIVVEIKDTGIGIPESEMPFIFERFYRADKSRNSKNKGTGIGLAVAKELLMAHGAKIEVKSRQKGTAFRLEIPRK</sequence>
<evidence type="ECO:0000256" key="5">
    <source>
        <dbReference type="ARBA" id="ARBA00022553"/>
    </source>
</evidence>
<evidence type="ECO:0000256" key="11">
    <source>
        <dbReference type="ARBA" id="ARBA00022989"/>
    </source>
</evidence>
<dbReference type="SMART" id="SM00304">
    <property type="entry name" value="HAMP"/>
    <property type="match status" value="1"/>
</dbReference>
<evidence type="ECO:0000256" key="2">
    <source>
        <dbReference type="ARBA" id="ARBA00004651"/>
    </source>
</evidence>
<keyword evidence="5" id="KW-0597">Phosphoprotein</keyword>
<keyword evidence="10" id="KW-0067">ATP-binding</keyword>
<evidence type="ECO:0000256" key="13">
    <source>
        <dbReference type="ARBA" id="ARBA00023136"/>
    </source>
</evidence>
<feature type="domain" description="HAMP" evidence="16">
    <location>
        <begin position="194"/>
        <end position="246"/>
    </location>
</feature>
<dbReference type="CDD" id="cd06225">
    <property type="entry name" value="HAMP"/>
    <property type="match status" value="1"/>
</dbReference>
<keyword evidence="9 17" id="KW-0418">Kinase</keyword>
<dbReference type="PANTHER" id="PTHR45528:SF1">
    <property type="entry name" value="SENSOR HISTIDINE KINASE CPXA"/>
    <property type="match status" value="1"/>
</dbReference>
<keyword evidence="13 14" id="KW-0472">Membrane</keyword>
<dbReference type="RefSeq" id="WP_089858342.1">
    <property type="nucleotide sequence ID" value="NZ_FOTI01000002.1"/>
</dbReference>
<keyword evidence="7 14" id="KW-0812">Transmembrane</keyword>
<proteinExistence type="predicted"/>
<protein>
    <recommendedName>
        <fullName evidence="3">histidine kinase</fullName>
        <ecNumber evidence="3">2.7.13.3</ecNumber>
    </recommendedName>
</protein>
<organism evidence="17 18">
    <name type="scientific">Halanaerobium salsuginis</name>
    <dbReference type="NCBI Taxonomy" id="29563"/>
    <lineage>
        <taxon>Bacteria</taxon>
        <taxon>Bacillati</taxon>
        <taxon>Bacillota</taxon>
        <taxon>Clostridia</taxon>
        <taxon>Halanaerobiales</taxon>
        <taxon>Halanaerobiaceae</taxon>
        <taxon>Halanaerobium</taxon>
    </lineage>
</organism>
<name>A0A1I4F7K0_9FIRM</name>
<accession>A0A1I4F7K0</accession>
<dbReference type="CDD" id="cd00082">
    <property type="entry name" value="HisKA"/>
    <property type="match status" value="1"/>
</dbReference>
<dbReference type="Gene3D" id="6.10.340.10">
    <property type="match status" value="1"/>
</dbReference>
<dbReference type="InterPro" id="IPR003594">
    <property type="entry name" value="HATPase_dom"/>
</dbReference>
<dbReference type="SMART" id="SM00387">
    <property type="entry name" value="HATPase_c"/>
    <property type="match status" value="1"/>
</dbReference>
<dbReference type="EMBL" id="FOTI01000002">
    <property type="protein sequence ID" value="SFL12776.1"/>
    <property type="molecule type" value="Genomic_DNA"/>
</dbReference>
<evidence type="ECO:0000256" key="9">
    <source>
        <dbReference type="ARBA" id="ARBA00022777"/>
    </source>
</evidence>
<dbReference type="InterPro" id="IPR003661">
    <property type="entry name" value="HisK_dim/P_dom"/>
</dbReference>
<dbReference type="PROSITE" id="PS50109">
    <property type="entry name" value="HIS_KIN"/>
    <property type="match status" value="1"/>
</dbReference>
<comment type="catalytic activity">
    <reaction evidence="1">
        <text>ATP + protein L-histidine = ADP + protein N-phospho-L-histidine.</text>
        <dbReference type="EC" id="2.7.13.3"/>
    </reaction>
</comment>
<dbReference type="InterPro" id="IPR005467">
    <property type="entry name" value="His_kinase_dom"/>
</dbReference>
<evidence type="ECO:0000256" key="4">
    <source>
        <dbReference type="ARBA" id="ARBA00022475"/>
    </source>
</evidence>
<dbReference type="STRING" id="29563.SAMN02983006_00227"/>
<keyword evidence="18" id="KW-1185">Reference proteome</keyword>
<dbReference type="InterPro" id="IPR036097">
    <property type="entry name" value="HisK_dim/P_sf"/>
</dbReference>
<dbReference type="PANTHER" id="PTHR45528">
    <property type="entry name" value="SENSOR HISTIDINE KINASE CPXA"/>
    <property type="match status" value="1"/>
</dbReference>
<dbReference type="SUPFAM" id="SSF55874">
    <property type="entry name" value="ATPase domain of HSP90 chaperone/DNA topoisomerase II/histidine kinase"/>
    <property type="match status" value="1"/>
</dbReference>
<feature type="transmembrane region" description="Helical" evidence="14">
    <location>
        <begin position="9"/>
        <end position="31"/>
    </location>
</feature>
<dbReference type="Pfam" id="PF00672">
    <property type="entry name" value="HAMP"/>
    <property type="match status" value="1"/>
</dbReference>
<dbReference type="OrthoDB" id="9813151at2"/>
<dbReference type="PRINTS" id="PR00344">
    <property type="entry name" value="BCTRLSENSOR"/>
</dbReference>
<dbReference type="PROSITE" id="PS50885">
    <property type="entry name" value="HAMP"/>
    <property type="match status" value="1"/>
</dbReference>
<keyword evidence="11 14" id="KW-1133">Transmembrane helix</keyword>
<evidence type="ECO:0000256" key="3">
    <source>
        <dbReference type="ARBA" id="ARBA00012438"/>
    </source>
</evidence>
<evidence type="ECO:0000256" key="14">
    <source>
        <dbReference type="SAM" id="Phobius"/>
    </source>
</evidence>
<dbReference type="AlphaFoldDB" id="A0A1I4F7K0"/>
<feature type="domain" description="Histidine kinase" evidence="15">
    <location>
        <begin position="254"/>
        <end position="466"/>
    </location>
</feature>
<evidence type="ECO:0000256" key="1">
    <source>
        <dbReference type="ARBA" id="ARBA00000085"/>
    </source>
</evidence>
<evidence type="ECO:0000256" key="7">
    <source>
        <dbReference type="ARBA" id="ARBA00022692"/>
    </source>
</evidence>
<evidence type="ECO:0000256" key="6">
    <source>
        <dbReference type="ARBA" id="ARBA00022679"/>
    </source>
</evidence>
<dbReference type="GO" id="GO:0005524">
    <property type="term" value="F:ATP binding"/>
    <property type="evidence" value="ECO:0007669"/>
    <property type="project" value="UniProtKB-KW"/>
</dbReference>
<dbReference type="GO" id="GO:0000155">
    <property type="term" value="F:phosphorelay sensor kinase activity"/>
    <property type="evidence" value="ECO:0007669"/>
    <property type="project" value="InterPro"/>
</dbReference>
<dbReference type="InterPro" id="IPR050398">
    <property type="entry name" value="HssS/ArlS-like"/>
</dbReference>
<comment type="subcellular location">
    <subcellularLocation>
        <location evidence="2">Cell membrane</location>
        <topology evidence="2">Multi-pass membrane protein</topology>
    </subcellularLocation>
</comment>
<dbReference type="Pfam" id="PF00512">
    <property type="entry name" value="HisKA"/>
    <property type="match status" value="1"/>
</dbReference>
<evidence type="ECO:0000256" key="10">
    <source>
        <dbReference type="ARBA" id="ARBA00022840"/>
    </source>
</evidence>
<keyword evidence="4" id="KW-1003">Cell membrane</keyword>
<keyword evidence="8" id="KW-0547">Nucleotide-binding</keyword>
<feature type="transmembrane region" description="Helical" evidence="14">
    <location>
        <begin position="170"/>
        <end position="192"/>
    </location>
</feature>
<evidence type="ECO:0000313" key="17">
    <source>
        <dbReference type="EMBL" id="SFL12776.1"/>
    </source>
</evidence>
<dbReference type="FunFam" id="3.30.565.10:FF:000006">
    <property type="entry name" value="Sensor histidine kinase WalK"/>
    <property type="match status" value="1"/>
</dbReference>
<reference evidence="17 18" key="1">
    <citation type="submission" date="2016-10" db="EMBL/GenBank/DDBJ databases">
        <authorList>
            <person name="de Groot N.N."/>
        </authorList>
    </citation>
    <scope>NUCLEOTIDE SEQUENCE [LARGE SCALE GENOMIC DNA]</scope>
    <source>
        <strain evidence="17 18">ATCC 51327</strain>
    </source>
</reference>
<dbReference type="InterPro" id="IPR003660">
    <property type="entry name" value="HAMP_dom"/>
</dbReference>
<evidence type="ECO:0000256" key="12">
    <source>
        <dbReference type="ARBA" id="ARBA00023012"/>
    </source>
</evidence>
<dbReference type="CDD" id="cd00075">
    <property type="entry name" value="HATPase"/>
    <property type="match status" value="1"/>
</dbReference>
<dbReference type="InterPro" id="IPR036890">
    <property type="entry name" value="HATPase_C_sf"/>
</dbReference>
<dbReference type="Pfam" id="PF02518">
    <property type="entry name" value="HATPase_c"/>
    <property type="match status" value="1"/>
</dbReference>
<evidence type="ECO:0000256" key="8">
    <source>
        <dbReference type="ARBA" id="ARBA00022741"/>
    </source>
</evidence>
<keyword evidence="6" id="KW-0808">Transferase</keyword>
<dbReference type="InterPro" id="IPR004358">
    <property type="entry name" value="Sig_transdc_His_kin-like_C"/>
</dbReference>
<dbReference type="Gene3D" id="1.10.287.130">
    <property type="match status" value="1"/>
</dbReference>